<dbReference type="Proteomes" id="UP000265431">
    <property type="component" value="Unassembled WGS sequence"/>
</dbReference>
<accession>A0A399QS92</accession>
<evidence type="ECO:0000313" key="1">
    <source>
        <dbReference type="EMBL" id="RIJ20439.1"/>
    </source>
</evidence>
<evidence type="ECO:0008006" key="3">
    <source>
        <dbReference type="Google" id="ProtNLM"/>
    </source>
</evidence>
<dbReference type="EMBL" id="QWGB01000014">
    <property type="protein sequence ID" value="RIJ20439.1"/>
    <property type="molecule type" value="Genomic_DNA"/>
</dbReference>
<sequence>MKLTRSIRAGLLLIACLAGTTIPAHGRQISLEPTSLELSAAPGSRERAMFTLRNDSAADTMELTIGLADWAIDTDGGLDLIPPGNASDTMVDWVRFSPAYVSLAPGEARDVLVDINIPDTVSPAASNRTALLASTITPVNTSDGRTLLQKTEVTGLVYLSGPAADSLPVLDNISRIRLPDGSDALRLDVSNGGTAHARLQGSIEIDAIDERMSLPLASLIVLPESRRNFQIPLGRTVPANATVSASLTNTHVPQHESGRADLGRYSAPLGEVAPLR</sequence>
<dbReference type="AlphaFoldDB" id="A0A399QS92"/>
<keyword evidence="2" id="KW-1185">Reference proteome</keyword>
<name>A0A399QS92_9PROT</name>
<reference evidence="1 2" key="1">
    <citation type="submission" date="2018-08" db="EMBL/GenBank/DDBJ databases">
        <title>Henriciella mobilis sp. nov., isolated from seawater.</title>
        <authorList>
            <person name="Cheng H."/>
            <person name="Wu Y.-H."/>
            <person name="Xu X.-W."/>
            <person name="Guo L.-L."/>
        </authorList>
    </citation>
    <scope>NUCLEOTIDE SEQUENCE [LARGE SCALE GENOMIC DNA]</scope>
    <source>
        <strain evidence="1 2">CCUG66934</strain>
    </source>
</reference>
<organism evidence="1 2">
    <name type="scientific">Henriciella barbarensis</name>
    <dbReference type="NCBI Taxonomy" id="86342"/>
    <lineage>
        <taxon>Bacteria</taxon>
        <taxon>Pseudomonadati</taxon>
        <taxon>Pseudomonadota</taxon>
        <taxon>Alphaproteobacteria</taxon>
        <taxon>Hyphomonadales</taxon>
        <taxon>Hyphomonadaceae</taxon>
        <taxon>Henriciella</taxon>
    </lineage>
</organism>
<comment type="caution">
    <text evidence="1">The sequence shown here is derived from an EMBL/GenBank/DDBJ whole genome shotgun (WGS) entry which is preliminary data.</text>
</comment>
<evidence type="ECO:0000313" key="2">
    <source>
        <dbReference type="Proteomes" id="UP000265431"/>
    </source>
</evidence>
<gene>
    <name evidence="1" type="ORF">D1224_15055</name>
</gene>
<proteinExistence type="predicted"/>
<dbReference type="RefSeq" id="WP_119380755.1">
    <property type="nucleotide sequence ID" value="NZ_QWGB01000014.1"/>
</dbReference>
<dbReference type="OrthoDB" id="7627496at2"/>
<protein>
    <recommendedName>
        <fullName evidence="3">Molecular chaperone</fullName>
    </recommendedName>
</protein>